<dbReference type="Proteomes" id="UP000361468">
    <property type="component" value="Unassembled WGS sequence"/>
</dbReference>
<dbReference type="InterPro" id="IPR004104">
    <property type="entry name" value="Gfo/Idh/MocA-like_OxRdtase_C"/>
</dbReference>
<reference evidence="3 4" key="1">
    <citation type="submission" date="2019-08" db="EMBL/GenBank/DDBJ databases">
        <authorList>
            <person name="Peeters C."/>
        </authorList>
    </citation>
    <scope>NUCLEOTIDE SEQUENCE [LARGE SCALE GENOMIC DNA]</scope>
    <source>
        <strain evidence="3 4">LMG 31119</strain>
    </source>
</reference>
<dbReference type="InterPro" id="IPR052515">
    <property type="entry name" value="Gfo/Idh/MocA_Oxidoreductase"/>
</dbReference>
<sequence>MMRPLPVLRYSACNHYLLNEALVHTQSPIKGRKIRVAIVGCGRISKNHFGSVEQHSDALDLVAVCDIDPTVLAEHAERYKVPGYRDLEEMLQKEQLDVVALCTPSGIHPDQTVLAAKYKINVITEKPMATRWNDGVRMVRACDEAGVRLFVVKQNRRNTTLQLLKRAVSEKRFGKIHMVHLNVFWTRPQSYYDQGNGWRGTWEFDGGAFMNQASHYVDLLDWLIGPVEKIQAMMSTTRDIEVEDTGVLNIKWRNGALGSMSVTMLTYPKNLEGSITILGEKGTVRIGGVAVNDIQVWEFEEPRDYDKEIHAANYETTSVYGFGHPLYYKNVVEVLQGRAEPETDGREGLKSLELLIAAYHAARDGKTVSLPLEY</sequence>
<dbReference type="PANTHER" id="PTHR43249">
    <property type="entry name" value="UDP-N-ACETYL-2-AMINO-2-DEOXY-D-GLUCURONATE OXIDASE"/>
    <property type="match status" value="1"/>
</dbReference>
<evidence type="ECO:0000313" key="4">
    <source>
        <dbReference type="Proteomes" id="UP000361468"/>
    </source>
</evidence>
<dbReference type="InterPro" id="IPR036291">
    <property type="entry name" value="NAD(P)-bd_dom_sf"/>
</dbReference>
<feature type="domain" description="Gfo/Idh/MocA-like oxidoreductase C-terminal" evidence="2">
    <location>
        <begin position="165"/>
        <end position="370"/>
    </location>
</feature>
<gene>
    <name evidence="3" type="ORF">PPN31119_03878</name>
</gene>
<protein>
    <submittedName>
        <fullName evidence="3">Oxidoreductase</fullName>
    </submittedName>
</protein>
<evidence type="ECO:0000313" key="3">
    <source>
        <dbReference type="EMBL" id="VVE71262.1"/>
    </source>
</evidence>
<proteinExistence type="predicted"/>
<dbReference type="SUPFAM" id="SSF51735">
    <property type="entry name" value="NAD(P)-binding Rossmann-fold domains"/>
    <property type="match status" value="1"/>
</dbReference>
<evidence type="ECO:0000259" key="2">
    <source>
        <dbReference type="Pfam" id="PF02894"/>
    </source>
</evidence>
<dbReference type="Gene3D" id="3.30.360.10">
    <property type="entry name" value="Dihydrodipicolinate Reductase, domain 2"/>
    <property type="match status" value="1"/>
</dbReference>
<comment type="caution">
    <text evidence="3">The sequence shown here is derived from an EMBL/GenBank/DDBJ whole genome shotgun (WGS) entry which is preliminary data.</text>
</comment>
<organism evidence="3 4">
    <name type="scientific">Pandoraea pnomenusa</name>
    <dbReference type="NCBI Taxonomy" id="93220"/>
    <lineage>
        <taxon>Bacteria</taxon>
        <taxon>Pseudomonadati</taxon>
        <taxon>Pseudomonadota</taxon>
        <taxon>Betaproteobacteria</taxon>
        <taxon>Burkholderiales</taxon>
        <taxon>Burkholderiaceae</taxon>
        <taxon>Pandoraea</taxon>
    </lineage>
</organism>
<dbReference type="Pfam" id="PF02894">
    <property type="entry name" value="GFO_IDH_MocA_C"/>
    <property type="match status" value="1"/>
</dbReference>
<dbReference type="Pfam" id="PF01408">
    <property type="entry name" value="GFO_IDH_MocA"/>
    <property type="match status" value="1"/>
</dbReference>
<keyword evidence="4" id="KW-1185">Reference proteome</keyword>
<dbReference type="SUPFAM" id="SSF55347">
    <property type="entry name" value="Glyceraldehyde-3-phosphate dehydrogenase-like, C-terminal domain"/>
    <property type="match status" value="1"/>
</dbReference>
<accession>A0ABY6WNH3</accession>
<evidence type="ECO:0000259" key="1">
    <source>
        <dbReference type="Pfam" id="PF01408"/>
    </source>
</evidence>
<dbReference type="InterPro" id="IPR000683">
    <property type="entry name" value="Gfo/Idh/MocA-like_OxRdtase_N"/>
</dbReference>
<feature type="domain" description="Gfo/Idh/MocA-like oxidoreductase N-terminal" evidence="1">
    <location>
        <begin position="34"/>
        <end position="151"/>
    </location>
</feature>
<dbReference type="PANTHER" id="PTHR43249:SF1">
    <property type="entry name" value="D-GLUCOSIDE 3-DEHYDROGENASE"/>
    <property type="match status" value="1"/>
</dbReference>
<dbReference type="Gene3D" id="3.40.50.720">
    <property type="entry name" value="NAD(P)-binding Rossmann-like Domain"/>
    <property type="match status" value="1"/>
</dbReference>
<dbReference type="EMBL" id="CABPSO010000015">
    <property type="protein sequence ID" value="VVE71262.1"/>
    <property type="molecule type" value="Genomic_DNA"/>
</dbReference>
<name>A0ABY6WNH3_9BURK</name>